<evidence type="ECO:0000256" key="2">
    <source>
        <dbReference type="ARBA" id="ARBA00022692"/>
    </source>
</evidence>
<dbReference type="PANTHER" id="PTHR46955">
    <property type="entry name" value="PROTEIN CBG01349-RELATED"/>
    <property type="match status" value="1"/>
</dbReference>
<protein>
    <submittedName>
        <fullName evidence="8">G-protein coupled receptors family 1 profile domain-containing protein</fullName>
    </submittedName>
</protein>
<reference evidence="8" key="1">
    <citation type="submission" date="2022-11" db="UniProtKB">
        <authorList>
            <consortium name="WormBaseParasite"/>
        </authorList>
    </citation>
    <scope>IDENTIFICATION</scope>
</reference>
<feature type="transmembrane region" description="Helical" evidence="5">
    <location>
        <begin position="180"/>
        <end position="201"/>
    </location>
</feature>
<feature type="domain" description="G-protein coupled receptors family 1 profile" evidence="6">
    <location>
        <begin position="35"/>
        <end position="284"/>
    </location>
</feature>
<keyword evidence="2 5" id="KW-0812">Transmembrane</keyword>
<dbReference type="InterPro" id="IPR017452">
    <property type="entry name" value="GPCR_Rhodpsn_7TM"/>
</dbReference>
<comment type="subcellular location">
    <subcellularLocation>
        <location evidence="1">Membrane</location>
    </subcellularLocation>
</comment>
<dbReference type="PANTHER" id="PTHR46955:SF3">
    <property type="entry name" value="G_PROTEIN_RECEP_F1_2 DOMAIN-CONTAINING PROTEIN"/>
    <property type="match status" value="1"/>
</dbReference>
<keyword evidence="3 5" id="KW-1133">Transmembrane helix</keyword>
<feature type="transmembrane region" description="Helical" evidence="5">
    <location>
        <begin position="234"/>
        <end position="256"/>
    </location>
</feature>
<dbReference type="Pfam" id="PF10320">
    <property type="entry name" value="7TM_GPCR_Srsx"/>
    <property type="match status" value="1"/>
</dbReference>
<evidence type="ECO:0000256" key="4">
    <source>
        <dbReference type="ARBA" id="ARBA00023136"/>
    </source>
</evidence>
<dbReference type="Gene3D" id="1.20.1070.10">
    <property type="entry name" value="Rhodopsin 7-helix transmembrane proteins"/>
    <property type="match status" value="1"/>
</dbReference>
<dbReference type="InterPro" id="IPR019424">
    <property type="entry name" value="7TM_GPCR_Srsx"/>
</dbReference>
<name>A0A914X8R8_9BILA</name>
<feature type="transmembrane region" description="Helical" evidence="5">
    <location>
        <begin position="268"/>
        <end position="286"/>
    </location>
</feature>
<dbReference type="InterPro" id="IPR000276">
    <property type="entry name" value="GPCR_Rhodpsn"/>
</dbReference>
<keyword evidence="4 5" id="KW-0472">Membrane</keyword>
<evidence type="ECO:0000313" key="7">
    <source>
        <dbReference type="Proteomes" id="UP000887566"/>
    </source>
</evidence>
<dbReference type="SMART" id="SM01381">
    <property type="entry name" value="7TM_GPCR_Srsx"/>
    <property type="match status" value="1"/>
</dbReference>
<feature type="transmembrane region" description="Helical" evidence="5">
    <location>
        <begin position="55"/>
        <end position="77"/>
    </location>
</feature>
<organism evidence="7 8">
    <name type="scientific">Plectus sambesii</name>
    <dbReference type="NCBI Taxonomy" id="2011161"/>
    <lineage>
        <taxon>Eukaryota</taxon>
        <taxon>Metazoa</taxon>
        <taxon>Ecdysozoa</taxon>
        <taxon>Nematoda</taxon>
        <taxon>Chromadorea</taxon>
        <taxon>Plectida</taxon>
        <taxon>Plectina</taxon>
        <taxon>Plectoidea</taxon>
        <taxon>Plectidae</taxon>
        <taxon>Plectus</taxon>
    </lineage>
</organism>
<feature type="transmembrane region" description="Helical" evidence="5">
    <location>
        <begin position="138"/>
        <end position="160"/>
    </location>
</feature>
<sequence>MCNGTTPFVYNLVSKEEYFSVNLFNTIVGSLGMCGNLFILFLFWKYKSLRENDSLRVFALLAFCDFFAAFGQVEFSLTHLVRQLTNACEATVLQCLLWSSAPTFGVQMGQIGLIAVAWDRLRVFKSAIVCTTRQHTRVYYAAPLLAVVYCLVTTGLLFPFVDLSGRPKTCNASDASPYFVAYWTMMSWAVSVTILAIYYRAYVLMRRILRSATLPNFARILILKQSEMTFTIQLILLVFVVLWVIPNALVIVAYVFNRSEMLGRVVRIIGTGSGISSVANVFIFSCRKGPIRRHVIKFLKATNCIPCLASTRPTRINRIVPVLNQARLVQKFAHTQVAIKVTAASVH</sequence>
<evidence type="ECO:0000313" key="8">
    <source>
        <dbReference type="WBParaSite" id="PSAMB.scaffold6501size9359.g28610.t1"/>
    </source>
</evidence>
<evidence type="ECO:0000256" key="1">
    <source>
        <dbReference type="ARBA" id="ARBA00004370"/>
    </source>
</evidence>
<feature type="transmembrane region" description="Helical" evidence="5">
    <location>
        <begin position="97"/>
        <end position="118"/>
    </location>
</feature>
<accession>A0A914X8R8</accession>
<proteinExistence type="predicted"/>
<feature type="transmembrane region" description="Helical" evidence="5">
    <location>
        <begin position="23"/>
        <end position="43"/>
    </location>
</feature>
<dbReference type="Proteomes" id="UP000887566">
    <property type="component" value="Unplaced"/>
</dbReference>
<evidence type="ECO:0000256" key="5">
    <source>
        <dbReference type="SAM" id="Phobius"/>
    </source>
</evidence>
<dbReference type="AlphaFoldDB" id="A0A914X8R8"/>
<dbReference type="CDD" id="cd00637">
    <property type="entry name" value="7tm_classA_rhodopsin-like"/>
    <property type="match status" value="1"/>
</dbReference>
<evidence type="ECO:0000256" key="3">
    <source>
        <dbReference type="ARBA" id="ARBA00022989"/>
    </source>
</evidence>
<dbReference type="GO" id="GO:0016020">
    <property type="term" value="C:membrane"/>
    <property type="evidence" value="ECO:0007669"/>
    <property type="project" value="UniProtKB-SubCell"/>
</dbReference>
<keyword evidence="7" id="KW-1185">Reference proteome</keyword>
<dbReference type="SUPFAM" id="SSF81321">
    <property type="entry name" value="Family A G protein-coupled receptor-like"/>
    <property type="match status" value="1"/>
</dbReference>
<dbReference type="InterPro" id="IPR052322">
    <property type="entry name" value="Mito_rRNA_Mtase_NSUN4"/>
</dbReference>
<dbReference type="WBParaSite" id="PSAMB.scaffold6501size9359.g28610.t1">
    <property type="protein sequence ID" value="PSAMB.scaffold6501size9359.g28610.t1"/>
    <property type="gene ID" value="PSAMB.scaffold6501size9359.g28610"/>
</dbReference>
<dbReference type="PROSITE" id="PS50262">
    <property type="entry name" value="G_PROTEIN_RECEP_F1_2"/>
    <property type="match status" value="1"/>
</dbReference>
<evidence type="ECO:0000259" key="6">
    <source>
        <dbReference type="PROSITE" id="PS50262"/>
    </source>
</evidence>
<dbReference type="GO" id="GO:0004930">
    <property type="term" value="F:G protein-coupled receptor activity"/>
    <property type="evidence" value="ECO:0007669"/>
    <property type="project" value="InterPro"/>
</dbReference>